<gene>
    <name evidence="8" type="ORF">ABEB36_006691</name>
</gene>
<dbReference type="SMART" id="SM00355">
    <property type="entry name" value="ZnF_C2H2"/>
    <property type="match status" value="2"/>
</dbReference>
<dbReference type="CDD" id="cd06257">
    <property type="entry name" value="DnaJ"/>
    <property type="match status" value="1"/>
</dbReference>
<evidence type="ECO:0000259" key="7">
    <source>
        <dbReference type="PROSITE" id="PS50076"/>
    </source>
</evidence>
<evidence type="ECO:0000256" key="5">
    <source>
        <dbReference type="SAM" id="Coils"/>
    </source>
</evidence>
<feature type="compositionally biased region" description="Basic residues" evidence="6">
    <location>
        <begin position="413"/>
        <end position="424"/>
    </location>
</feature>
<organism evidence="8 9">
    <name type="scientific">Hypothenemus hampei</name>
    <name type="common">Coffee berry borer</name>
    <dbReference type="NCBI Taxonomy" id="57062"/>
    <lineage>
        <taxon>Eukaryota</taxon>
        <taxon>Metazoa</taxon>
        <taxon>Ecdysozoa</taxon>
        <taxon>Arthropoda</taxon>
        <taxon>Hexapoda</taxon>
        <taxon>Insecta</taxon>
        <taxon>Pterygota</taxon>
        <taxon>Neoptera</taxon>
        <taxon>Endopterygota</taxon>
        <taxon>Coleoptera</taxon>
        <taxon>Polyphaga</taxon>
        <taxon>Cucujiformia</taxon>
        <taxon>Curculionidae</taxon>
        <taxon>Scolytinae</taxon>
        <taxon>Hypothenemus</taxon>
    </lineage>
</organism>
<dbReference type="PROSITE" id="PS00028">
    <property type="entry name" value="ZINC_FINGER_C2H2_1"/>
    <property type="match status" value="2"/>
</dbReference>
<evidence type="ECO:0000313" key="8">
    <source>
        <dbReference type="EMBL" id="KAL1501357.1"/>
    </source>
</evidence>
<dbReference type="PANTHER" id="PTHR44029:SF1">
    <property type="entry name" value="DNAJ HOMOLOG SUBFAMILY C MEMBER 21"/>
    <property type="match status" value="1"/>
</dbReference>
<feature type="region of interest" description="Disordered" evidence="6">
    <location>
        <begin position="351"/>
        <end position="456"/>
    </location>
</feature>
<dbReference type="Gene3D" id="1.10.287.110">
    <property type="entry name" value="DnaJ domain"/>
    <property type="match status" value="1"/>
</dbReference>
<dbReference type="InterPro" id="IPR054076">
    <property type="entry name" value="ZUO1-like_ZHD"/>
</dbReference>
<feature type="domain" description="J" evidence="7">
    <location>
        <begin position="3"/>
        <end position="69"/>
    </location>
</feature>
<evidence type="ECO:0000313" key="9">
    <source>
        <dbReference type="Proteomes" id="UP001566132"/>
    </source>
</evidence>
<evidence type="ECO:0000256" key="2">
    <source>
        <dbReference type="ARBA" id="ARBA00022771"/>
    </source>
</evidence>
<comment type="caution">
    <text evidence="8">The sequence shown here is derived from an EMBL/GenBank/DDBJ whole genome shotgun (WGS) entry which is preliminary data.</text>
</comment>
<keyword evidence="5" id="KW-0175">Coiled coil</keyword>
<evidence type="ECO:0000256" key="3">
    <source>
        <dbReference type="ARBA" id="ARBA00022833"/>
    </source>
</evidence>
<dbReference type="GO" id="GO:0008270">
    <property type="term" value="F:zinc ion binding"/>
    <property type="evidence" value="ECO:0007669"/>
    <property type="project" value="UniProtKB-KW"/>
</dbReference>
<feature type="compositionally biased region" description="Basic and acidic residues" evidence="6">
    <location>
        <begin position="427"/>
        <end position="442"/>
    </location>
</feature>
<dbReference type="FunFam" id="1.10.287.110:FF:000046">
    <property type="entry name" value="dnaJ homolog subfamily C member 21"/>
    <property type="match status" value="1"/>
</dbReference>
<evidence type="ECO:0000256" key="6">
    <source>
        <dbReference type="SAM" id="MobiDB-lite"/>
    </source>
</evidence>
<accession>A0ABD1ETN6</accession>
<evidence type="ECO:0000256" key="4">
    <source>
        <dbReference type="ARBA" id="ARBA00074367"/>
    </source>
</evidence>
<dbReference type="SUPFAM" id="SSF57667">
    <property type="entry name" value="beta-beta-alpha zinc fingers"/>
    <property type="match status" value="1"/>
</dbReference>
<dbReference type="PROSITE" id="PS50076">
    <property type="entry name" value="DNAJ_2"/>
    <property type="match status" value="1"/>
</dbReference>
<dbReference type="InterPro" id="IPR001623">
    <property type="entry name" value="DnaJ_domain"/>
</dbReference>
<keyword evidence="2" id="KW-0863">Zinc-finger</keyword>
<dbReference type="Pfam" id="PF21884">
    <property type="entry name" value="ZUO1-like_ZHD"/>
    <property type="match status" value="1"/>
</dbReference>
<dbReference type="PROSITE" id="PS00636">
    <property type="entry name" value="DNAJ_1"/>
    <property type="match status" value="1"/>
</dbReference>
<dbReference type="PANTHER" id="PTHR44029">
    <property type="entry name" value="DNAJ HOMOLOG SUBFAMILY C MEMBER 21"/>
    <property type="match status" value="1"/>
</dbReference>
<keyword evidence="9" id="KW-1185">Reference proteome</keyword>
<name>A0ABD1ETN6_HYPHA</name>
<feature type="compositionally biased region" description="Acidic residues" evidence="6">
    <location>
        <begin position="351"/>
        <end position="363"/>
    </location>
</feature>
<feature type="compositionally biased region" description="Basic residues" evidence="6">
    <location>
        <begin position="367"/>
        <end position="381"/>
    </location>
</feature>
<dbReference type="InterPro" id="IPR036869">
    <property type="entry name" value="J_dom_sf"/>
</dbReference>
<dbReference type="InterPro" id="IPR022755">
    <property type="entry name" value="Znf_C2H2_jaz"/>
</dbReference>
<dbReference type="SMART" id="SM00271">
    <property type="entry name" value="DnaJ"/>
    <property type="match status" value="1"/>
</dbReference>
<dbReference type="InterPro" id="IPR051964">
    <property type="entry name" value="Chaperone_stress_response"/>
</dbReference>
<dbReference type="InterPro" id="IPR036236">
    <property type="entry name" value="Znf_C2H2_sf"/>
</dbReference>
<dbReference type="Pfam" id="PF00226">
    <property type="entry name" value="DnaJ"/>
    <property type="match status" value="1"/>
</dbReference>
<reference evidence="8 9" key="1">
    <citation type="submission" date="2024-05" db="EMBL/GenBank/DDBJ databases">
        <title>Genetic variation in Jamaican populations of the coffee berry borer (Hypothenemus hampei).</title>
        <authorList>
            <person name="Errbii M."/>
            <person name="Myrie A."/>
        </authorList>
    </citation>
    <scope>NUCLEOTIDE SEQUENCE [LARGE SCALE GENOMIC DNA]</scope>
    <source>
        <strain evidence="8">JA-Hopewell-2020-01-JO</strain>
        <tissue evidence="8">Whole body</tissue>
    </source>
</reference>
<dbReference type="PRINTS" id="PR00625">
    <property type="entry name" value="JDOMAIN"/>
</dbReference>
<evidence type="ECO:0000256" key="1">
    <source>
        <dbReference type="ARBA" id="ARBA00022723"/>
    </source>
</evidence>
<dbReference type="EMBL" id="JBDJPC010000005">
    <property type="protein sequence ID" value="KAL1501357.1"/>
    <property type="molecule type" value="Genomic_DNA"/>
</dbReference>
<keyword evidence="3" id="KW-0862">Zinc</keyword>
<dbReference type="SUPFAM" id="SSF46565">
    <property type="entry name" value="Chaperone J-domain"/>
    <property type="match status" value="1"/>
</dbReference>
<feature type="coiled-coil region" evidence="5">
    <location>
        <begin position="181"/>
        <end position="244"/>
    </location>
</feature>
<sequence>MKCHYEVLEISREADNNEIKTAYRKLALKWHPDKNLDDPDLAKEQFQIVQQAYEVLSDPQERAWYDNHREQILFGANSEFQDNSLDLFQYFTTTCFKGYGDDDGGFYQVYGKVFSDISKEDMKFMEDKEEFCEVPLFGNSLSDYESVKNFYDYWMSYSTKKSYSWLDPYDVREGKGDRRLLKLIEKENKKVRLKARKERNEEIRNLVAFVRKRDKRMQALKKELEAKTMENRKKQEEISKQKRLERNKTLFVKESQPGWQQVQSELEEIEKHLSQEFGNAESDEENEDLGHLYCVACNKLFKNPRAFKNHELSKKHKDNVSKLKQTMLEEEEQLDELECSNVEDVHEEIEIEISESSLEEEEEKLSNNKKTKKKKNKKKKIQNITENHLDEENQEQLQSLNAVESDLDFSKKNEKKKNKKKSGKVKAASETKKIDNIEEEAKSVSTRKQKKANEISEKLKSVDVNNCCLTCKASFPSKNKLFQHLKKNNHGVLIP</sequence>
<dbReference type="InterPro" id="IPR018253">
    <property type="entry name" value="DnaJ_domain_CS"/>
</dbReference>
<protein>
    <recommendedName>
        <fullName evidence="4">DnaJ homolog subfamily C member 21</fullName>
    </recommendedName>
</protein>
<dbReference type="InterPro" id="IPR013087">
    <property type="entry name" value="Znf_C2H2_type"/>
</dbReference>
<dbReference type="InterPro" id="IPR003604">
    <property type="entry name" value="Matrin/U1-like-C_Znf_C2H2"/>
</dbReference>
<dbReference type="AlphaFoldDB" id="A0ABD1ETN6"/>
<proteinExistence type="predicted"/>
<keyword evidence="1" id="KW-0479">Metal-binding</keyword>
<dbReference type="Gene3D" id="3.30.160.60">
    <property type="entry name" value="Classic Zinc Finger"/>
    <property type="match status" value="1"/>
</dbReference>
<dbReference type="SMART" id="SM00451">
    <property type="entry name" value="ZnF_U1"/>
    <property type="match status" value="1"/>
</dbReference>
<dbReference type="Pfam" id="PF12171">
    <property type="entry name" value="zf-C2H2_jaz"/>
    <property type="match status" value="1"/>
</dbReference>
<dbReference type="Proteomes" id="UP001566132">
    <property type="component" value="Unassembled WGS sequence"/>
</dbReference>